<dbReference type="WBParaSite" id="SMUV_0000595401-mRNA-1">
    <property type="protein sequence ID" value="SMUV_0000595401-mRNA-1"/>
    <property type="gene ID" value="SMUV_0000595401"/>
</dbReference>
<accession>A0A0N5AMY1</accession>
<evidence type="ECO:0000313" key="1">
    <source>
        <dbReference type="Proteomes" id="UP000046393"/>
    </source>
</evidence>
<keyword evidence="1" id="KW-1185">Reference proteome</keyword>
<evidence type="ECO:0000313" key="2">
    <source>
        <dbReference type="WBParaSite" id="SMUV_0000595401-mRNA-1"/>
    </source>
</evidence>
<name>A0A0N5AMY1_9BILA</name>
<reference evidence="2" key="1">
    <citation type="submission" date="2017-02" db="UniProtKB">
        <authorList>
            <consortium name="WormBaseParasite"/>
        </authorList>
    </citation>
    <scope>IDENTIFICATION</scope>
</reference>
<dbReference type="Proteomes" id="UP000046393">
    <property type="component" value="Unplaced"/>
</dbReference>
<protein>
    <submittedName>
        <fullName evidence="2">F-box domain-containing protein</fullName>
    </submittedName>
</protein>
<organism evidence="1 2">
    <name type="scientific">Syphacia muris</name>
    <dbReference type="NCBI Taxonomy" id="451379"/>
    <lineage>
        <taxon>Eukaryota</taxon>
        <taxon>Metazoa</taxon>
        <taxon>Ecdysozoa</taxon>
        <taxon>Nematoda</taxon>
        <taxon>Chromadorea</taxon>
        <taxon>Rhabditida</taxon>
        <taxon>Spirurina</taxon>
        <taxon>Oxyuridomorpha</taxon>
        <taxon>Oxyuroidea</taxon>
        <taxon>Oxyuridae</taxon>
        <taxon>Syphacia</taxon>
    </lineage>
</organism>
<proteinExistence type="predicted"/>
<dbReference type="AlphaFoldDB" id="A0A0N5AMY1"/>
<sequence>MKERFYFSRTEVNKKAFDCKLIVDCLHKVCWLYKRLVEEELQKTESLDVTEDYIQIYDALSNTLYLDDVQMRPKKLIHFLANYMPRVRKLSLRSTPFIFQLSDLIQIAKAAPLIEWLDITQVNNKPSFDKDSSMALSYFNNLKTLKMNGFTKLFIKPSRPYELEIPSEKLLHSLEQIEILEERYNECSKEPVVGMLFSLYTTSTVLGRLRHVNNTHFTVWCLSVPQIVAGATDMVSALAQTSSNYSIA</sequence>